<feature type="repeat" description="PPR" evidence="2">
    <location>
        <begin position="412"/>
        <end position="446"/>
    </location>
</feature>
<dbReference type="InParanoid" id="A0A1Q3ANX5"/>
<dbReference type="FunCoup" id="A0A1Q3ANX5">
    <property type="interactions" value="306"/>
</dbReference>
<evidence type="ECO:0000313" key="4">
    <source>
        <dbReference type="Proteomes" id="UP000187406"/>
    </source>
</evidence>
<dbReference type="Gene3D" id="1.25.40.10">
    <property type="entry name" value="Tetratricopeptide repeat domain"/>
    <property type="match status" value="5"/>
</dbReference>
<name>A0A1Q3ANX5_CEPFO</name>
<evidence type="ECO:0000313" key="3">
    <source>
        <dbReference type="EMBL" id="GAV57466.1"/>
    </source>
</evidence>
<dbReference type="EMBL" id="BDDD01000033">
    <property type="protein sequence ID" value="GAV57466.1"/>
    <property type="molecule type" value="Genomic_DNA"/>
</dbReference>
<feature type="repeat" description="PPR" evidence="2">
    <location>
        <begin position="112"/>
        <end position="146"/>
    </location>
</feature>
<dbReference type="Pfam" id="PF13041">
    <property type="entry name" value="PPR_2"/>
    <property type="match status" value="2"/>
</dbReference>
<dbReference type="STRING" id="3775.A0A1Q3ANX5"/>
<dbReference type="InterPro" id="IPR046848">
    <property type="entry name" value="E_motif"/>
</dbReference>
<comment type="caution">
    <text evidence="3">The sequence shown here is derived from an EMBL/GenBank/DDBJ whole genome shotgun (WGS) entry which is preliminary data.</text>
</comment>
<dbReference type="FunFam" id="1.25.40.10:FF:000442">
    <property type="entry name" value="Pentatricopeptide repeat-containing protein At3g49710"/>
    <property type="match status" value="1"/>
</dbReference>
<dbReference type="NCBIfam" id="TIGR00756">
    <property type="entry name" value="PPR"/>
    <property type="match status" value="5"/>
</dbReference>
<dbReference type="Proteomes" id="UP000187406">
    <property type="component" value="Unassembled WGS sequence"/>
</dbReference>
<feature type="repeat" description="PPR" evidence="2">
    <location>
        <begin position="81"/>
        <end position="111"/>
    </location>
</feature>
<dbReference type="Pfam" id="PF20431">
    <property type="entry name" value="E_motif"/>
    <property type="match status" value="1"/>
</dbReference>
<dbReference type="GO" id="GO:0003723">
    <property type="term" value="F:RNA binding"/>
    <property type="evidence" value="ECO:0007669"/>
    <property type="project" value="InterPro"/>
</dbReference>
<dbReference type="SUPFAM" id="SSF48452">
    <property type="entry name" value="TPR-like"/>
    <property type="match status" value="1"/>
</dbReference>
<dbReference type="PANTHER" id="PTHR47926">
    <property type="entry name" value="PENTATRICOPEPTIDE REPEAT-CONTAINING PROTEIN"/>
    <property type="match status" value="1"/>
</dbReference>
<dbReference type="GO" id="GO:0009451">
    <property type="term" value="P:RNA modification"/>
    <property type="evidence" value="ECO:0007669"/>
    <property type="project" value="InterPro"/>
</dbReference>
<dbReference type="FunFam" id="1.25.40.10:FF:001093">
    <property type="entry name" value="Pentatricopeptide repeat-containing protein At2g34400"/>
    <property type="match status" value="1"/>
</dbReference>
<dbReference type="InterPro" id="IPR002885">
    <property type="entry name" value="PPR_rpt"/>
</dbReference>
<feature type="repeat" description="PPR" evidence="2">
    <location>
        <begin position="312"/>
        <end position="346"/>
    </location>
</feature>
<keyword evidence="1" id="KW-0677">Repeat</keyword>
<dbReference type="PROSITE" id="PS51375">
    <property type="entry name" value="PPR"/>
    <property type="match status" value="5"/>
</dbReference>
<keyword evidence="4" id="KW-1185">Reference proteome</keyword>
<dbReference type="FunFam" id="1.25.40.10:FF:000285">
    <property type="entry name" value="Pentatricopeptide repeat-containing protein, chloroplastic"/>
    <property type="match status" value="1"/>
</dbReference>
<evidence type="ECO:0000256" key="1">
    <source>
        <dbReference type="ARBA" id="ARBA00022737"/>
    </source>
</evidence>
<accession>A0A1Q3ANX5</accession>
<gene>
    <name evidence="3" type="ORF">CFOL_v3_01003</name>
</gene>
<proteinExistence type="predicted"/>
<feature type="repeat" description="PPR" evidence="2">
    <location>
        <begin position="211"/>
        <end position="245"/>
    </location>
</feature>
<dbReference type="Pfam" id="PF01535">
    <property type="entry name" value="PPR"/>
    <property type="match status" value="3"/>
</dbReference>
<sequence>MHPFLNKTCSIHRKSLSYYSHLINHCFSIKSLDLAEVIHAQLIKVGLNGYTFLGNRFIDLYSQFGTVEYACNVFDDISYKNIVSRNIYLNGLLRFGHFDGARSLFDEMPERDIVSWNSMVSGYVSCGYFDQALKLFMEMQNASVRPNGFTFSILMSLVSCAAHSKQIHGSMIRSGVYLSNVVLGNSLINMYGKLGLIDYAFVVFSTMEELDIVTWNSLISACCRLGYVELALNQFCLMRALGYSPDEYTMSTVMTAGSDLQSLDVGKQFFAICLKAGFLSNTIVLSATIDLFSNCNRLEDSVRVFVEQDRWDSALCNSMISSYARHGFGEEALRIFKFTLTKDCRPNEFTLSSVVSSISGFTGEQGSQVHSLVVKLGFESDALVASSLVDMYCNIGLIDPAIKIFTGMGARDLISWNTIILGLTRNGRVVETLDVFEKLLRKGPPPDRITLADVLLACNYGGFVDEGMAIFSSMKEDYGVMPGNEHYACIVDLLCRAGKLREAMNIMETMPYEPGFLIWKSLLRGCAIYGEVNLAEKVAERMTELEPQSSLPYMVLARVYEMCGKWEGVIRLRTTMKQKGEKKLIGCSHVVIKNYVYTFNADQLLHCGGKDIYLVLQLLIWEMEDDGYVNLKHDKLSSDGE</sequence>
<dbReference type="InterPro" id="IPR046960">
    <property type="entry name" value="PPR_At4g14850-like_plant"/>
</dbReference>
<dbReference type="PANTHER" id="PTHR47926:SF479">
    <property type="entry name" value="PENTACOTRIPEPTIDE-REPEAT REGION OF PRORP DOMAIN-CONTAINING PROTEIN"/>
    <property type="match status" value="1"/>
</dbReference>
<dbReference type="InterPro" id="IPR011990">
    <property type="entry name" value="TPR-like_helical_dom_sf"/>
</dbReference>
<evidence type="ECO:0000256" key="2">
    <source>
        <dbReference type="PROSITE-ProRule" id="PRU00708"/>
    </source>
</evidence>
<reference evidence="4" key="1">
    <citation type="submission" date="2016-04" db="EMBL/GenBank/DDBJ databases">
        <title>Cephalotus genome sequencing.</title>
        <authorList>
            <person name="Fukushima K."/>
            <person name="Hasebe M."/>
            <person name="Fang X."/>
        </authorList>
    </citation>
    <scope>NUCLEOTIDE SEQUENCE [LARGE SCALE GENOMIC DNA]</scope>
    <source>
        <strain evidence="4">cv. St1</strain>
    </source>
</reference>
<organism evidence="3 4">
    <name type="scientific">Cephalotus follicularis</name>
    <name type="common">Albany pitcher plant</name>
    <dbReference type="NCBI Taxonomy" id="3775"/>
    <lineage>
        <taxon>Eukaryota</taxon>
        <taxon>Viridiplantae</taxon>
        <taxon>Streptophyta</taxon>
        <taxon>Embryophyta</taxon>
        <taxon>Tracheophyta</taxon>
        <taxon>Spermatophyta</taxon>
        <taxon>Magnoliopsida</taxon>
        <taxon>eudicotyledons</taxon>
        <taxon>Gunneridae</taxon>
        <taxon>Pentapetalae</taxon>
        <taxon>rosids</taxon>
        <taxon>fabids</taxon>
        <taxon>Oxalidales</taxon>
        <taxon>Cephalotaceae</taxon>
        <taxon>Cephalotus</taxon>
    </lineage>
</organism>
<dbReference type="OrthoDB" id="1855397at2759"/>
<dbReference type="AlphaFoldDB" id="A0A1Q3ANX5"/>
<protein>
    <submittedName>
        <fullName evidence="3">PPR domain-containing protein/PPR_2 domain-containing protein/PPR_3 domain-containing protein</fullName>
    </submittedName>
</protein>